<sequence>MLSEASDSPPHYPDLIGRVALVTGGSRGIGAATCHALAANGVSVAVNGRDLAAIDVVVAEITAGGGTAVAAPGDVTDEAAVRDVRDTVEHALGPVEILAAFAGGLGAPTPTAQLGLDQWRAVIESDLTSVYLTVAAFLPTMIERGKGSIITMSSTAGRQPGGANAAYAAAKAGVVMFTKHLANEVGRHGIRANCLAPSAVLNERMRRFMSAGQLDELATAFPLGRIGQPDDIAQAALYLASDASSWVTGVTLDLTGGRVMM</sequence>
<dbReference type="CDD" id="cd05233">
    <property type="entry name" value="SDR_c"/>
    <property type="match status" value="1"/>
</dbReference>
<dbReference type="FunFam" id="3.40.50.720:FF:000084">
    <property type="entry name" value="Short-chain dehydrogenase reductase"/>
    <property type="match status" value="1"/>
</dbReference>
<keyword evidence="5" id="KW-1185">Reference proteome</keyword>
<gene>
    <name evidence="4" type="ORF">SAMN05216276_103177</name>
</gene>
<dbReference type="PRINTS" id="PR00081">
    <property type="entry name" value="GDHRDH"/>
</dbReference>
<dbReference type="PRINTS" id="PR00080">
    <property type="entry name" value="SDRFAMILY"/>
</dbReference>
<dbReference type="SUPFAM" id="SSF51735">
    <property type="entry name" value="NAD(P)-binding Rossmann-fold domains"/>
    <property type="match status" value="1"/>
</dbReference>
<organism evidence="4 5">
    <name type="scientific">Streptosporangium subroseum</name>
    <dbReference type="NCBI Taxonomy" id="106412"/>
    <lineage>
        <taxon>Bacteria</taxon>
        <taxon>Bacillati</taxon>
        <taxon>Actinomycetota</taxon>
        <taxon>Actinomycetes</taxon>
        <taxon>Streptosporangiales</taxon>
        <taxon>Streptosporangiaceae</taxon>
        <taxon>Streptosporangium</taxon>
    </lineage>
</organism>
<reference evidence="4 5" key="1">
    <citation type="submission" date="2017-06" db="EMBL/GenBank/DDBJ databases">
        <authorList>
            <person name="Kim H.J."/>
            <person name="Triplett B.A."/>
        </authorList>
    </citation>
    <scope>NUCLEOTIDE SEQUENCE [LARGE SCALE GENOMIC DNA]</scope>
    <source>
        <strain evidence="4 5">CGMCC 4.2132</strain>
    </source>
</reference>
<comment type="similarity">
    <text evidence="1 3">Belongs to the short-chain dehydrogenases/reductases (SDR) family.</text>
</comment>
<dbReference type="Pfam" id="PF00106">
    <property type="entry name" value="adh_short"/>
    <property type="match status" value="1"/>
</dbReference>
<keyword evidence="2" id="KW-0560">Oxidoreductase</keyword>
<dbReference type="AlphaFoldDB" id="A0A239L8W1"/>
<dbReference type="GO" id="GO:0016616">
    <property type="term" value="F:oxidoreductase activity, acting on the CH-OH group of donors, NAD or NADP as acceptor"/>
    <property type="evidence" value="ECO:0007669"/>
    <property type="project" value="TreeGrafter"/>
</dbReference>
<dbReference type="RefSeq" id="WP_089210214.1">
    <property type="nucleotide sequence ID" value="NZ_FZOD01000031.1"/>
</dbReference>
<protein>
    <submittedName>
        <fullName evidence="4">3-oxoacyl-[acyl-carrier protein] reductase</fullName>
    </submittedName>
</protein>
<evidence type="ECO:0000256" key="2">
    <source>
        <dbReference type="ARBA" id="ARBA00023002"/>
    </source>
</evidence>
<dbReference type="Proteomes" id="UP000198282">
    <property type="component" value="Unassembled WGS sequence"/>
</dbReference>
<evidence type="ECO:0000313" key="5">
    <source>
        <dbReference type="Proteomes" id="UP000198282"/>
    </source>
</evidence>
<dbReference type="OrthoDB" id="517007at2"/>
<dbReference type="PROSITE" id="PS00061">
    <property type="entry name" value="ADH_SHORT"/>
    <property type="match status" value="1"/>
</dbReference>
<dbReference type="EMBL" id="FZOD01000031">
    <property type="protein sequence ID" value="SNT27046.1"/>
    <property type="molecule type" value="Genomic_DNA"/>
</dbReference>
<dbReference type="InterPro" id="IPR002347">
    <property type="entry name" value="SDR_fam"/>
</dbReference>
<proteinExistence type="inferred from homology"/>
<evidence type="ECO:0000313" key="4">
    <source>
        <dbReference type="EMBL" id="SNT27046.1"/>
    </source>
</evidence>
<dbReference type="GO" id="GO:0030497">
    <property type="term" value="P:fatty acid elongation"/>
    <property type="evidence" value="ECO:0007669"/>
    <property type="project" value="TreeGrafter"/>
</dbReference>
<dbReference type="PANTHER" id="PTHR42760">
    <property type="entry name" value="SHORT-CHAIN DEHYDROGENASES/REDUCTASES FAMILY MEMBER"/>
    <property type="match status" value="1"/>
</dbReference>
<dbReference type="PANTHER" id="PTHR42760:SF40">
    <property type="entry name" value="3-OXOACYL-[ACYL-CARRIER-PROTEIN] REDUCTASE, CHLOROPLASTIC"/>
    <property type="match status" value="1"/>
</dbReference>
<dbReference type="Gene3D" id="3.40.50.720">
    <property type="entry name" value="NAD(P)-binding Rossmann-like Domain"/>
    <property type="match status" value="1"/>
</dbReference>
<evidence type="ECO:0000256" key="3">
    <source>
        <dbReference type="RuleBase" id="RU000363"/>
    </source>
</evidence>
<dbReference type="InterPro" id="IPR020904">
    <property type="entry name" value="Sc_DH/Rdtase_CS"/>
</dbReference>
<evidence type="ECO:0000256" key="1">
    <source>
        <dbReference type="ARBA" id="ARBA00006484"/>
    </source>
</evidence>
<dbReference type="InterPro" id="IPR036291">
    <property type="entry name" value="NAD(P)-bd_dom_sf"/>
</dbReference>
<accession>A0A239L8W1</accession>
<name>A0A239L8W1_9ACTN</name>